<protein>
    <submittedName>
        <fullName evidence="1">Uncharacterized protein</fullName>
    </submittedName>
</protein>
<accession>A0ABM8LKQ3</accession>
<reference evidence="1 2" key="1">
    <citation type="submission" date="2020-04" db="EMBL/GenBank/DDBJ databases">
        <authorList>
            <person name="De Canck E."/>
        </authorList>
    </citation>
    <scope>NUCLEOTIDE SEQUENCE [LARGE SCALE GENOMIC DNA]</scope>
    <source>
        <strain evidence="1 2">LMG 3415</strain>
    </source>
</reference>
<sequence length="63" mass="6957">MPFPFINQLVTSLHQIAEGRFSQNGAEIPALKPSRTAQSFVSPENATIVIDDPWAPDNYHYAG</sequence>
<evidence type="ECO:0000313" key="1">
    <source>
        <dbReference type="EMBL" id="CAB3917140.1"/>
    </source>
</evidence>
<organism evidence="1 2">
    <name type="scientific">Achromobacter mucicolens</name>
    <dbReference type="NCBI Taxonomy" id="1389922"/>
    <lineage>
        <taxon>Bacteria</taxon>
        <taxon>Pseudomonadati</taxon>
        <taxon>Pseudomonadota</taxon>
        <taxon>Betaproteobacteria</taxon>
        <taxon>Burkholderiales</taxon>
        <taxon>Alcaligenaceae</taxon>
        <taxon>Achromobacter</taxon>
    </lineage>
</organism>
<keyword evidence="2" id="KW-1185">Reference proteome</keyword>
<gene>
    <name evidence="1" type="ORF">LMG3415_05300</name>
</gene>
<comment type="caution">
    <text evidence="1">The sequence shown here is derived from an EMBL/GenBank/DDBJ whole genome shotgun (WGS) entry which is preliminary data.</text>
</comment>
<evidence type="ECO:0000313" key="2">
    <source>
        <dbReference type="Proteomes" id="UP000507140"/>
    </source>
</evidence>
<proteinExistence type="predicted"/>
<dbReference type="EMBL" id="CADIKR010000009">
    <property type="protein sequence ID" value="CAB3917140.1"/>
    <property type="molecule type" value="Genomic_DNA"/>
</dbReference>
<dbReference type="Proteomes" id="UP000507140">
    <property type="component" value="Unassembled WGS sequence"/>
</dbReference>
<name>A0ABM8LKQ3_9BURK</name>